<comment type="caution">
    <text evidence="3">The sequence shown here is derived from an EMBL/GenBank/DDBJ whole genome shotgun (WGS) entry which is preliminary data.</text>
</comment>
<feature type="signal peptide" evidence="2">
    <location>
        <begin position="1"/>
        <end position="26"/>
    </location>
</feature>
<protein>
    <recommendedName>
        <fullName evidence="5">Secreted protein</fullName>
    </recommendedName>
</protein>
<gene>
    <name evidence="3" type="ORF">L596_028911</name>
</gene>
<feature type="region of interest" description="Disordered" evidence="1">
    <location>
        <begin position="103"/>
        <end position="139"/>
    </location>
</feature>
<keyword evidence="2" id="KW-0732">Signal</keyword>
<reference evidence="3 4" key="2">
    <citation type="journal article" date="2019" name="G3 (Bethesda)">
        <title>Hybrid Assembly of the Genome of the Entomopathogenic Nematode Steinernema carpocapsae Identifies the X-Chromosome.</title>
        <authorList>
            <person name="Serra L."/>
            <person name="Macchietto M."/>
            <person name="Macias-Munoz A."/>
            <person name="McGill C.J."/>
            <person name="Rodriguez I.M."/>
            <person name="Rodriguez B."/>
            <person name="Murad R."/>
            <person name="Mortazavi A."/>
        </authorList>
    </citation>
    <scope>NUCLEOTIDE SEQUENCE [LARGE SCALE GENOMIC DNA]</scope>
    <source>
        <strain evidence="3 4">ALL</strain>
    </source>
</reference>
<dbReference type="AlphaFoldDB" id="A0A4U5LZQ8"/>
<feature type="compositionally biased region" description="Polar residues" evidence="1">
    <location>
        <begin position="104"/>
        <end position="129"/>
    </location>
</feature>
<dbReference type="EMBL" id="AZBU02000011">
    <property type="protein sequence ID" value="TKR61858.1"/>
    <property type="molecule type" value="Genomic_DNA"/>
</dbReference>
<evidence type="ECO:0000313" key="4">
    <source>
        <dbReference type="Proteomes" id="UP000298663"/>
    </source>
</evidence>
<evidence type="ECO:0000256" key="1">
    <source>
        <dbReference type="SAM" id="MobiDB-lite"/>
    </source>
</evidence>
<reference evidence="3 4" key="1">
    <citation type="journal article" date="2015" name="Genome Biol.">
        <title>Comparative genomics of Steinernema reveals deeply conserved gene regulatory networks.</title>
        <authorList>
            <person name="Dillman A.R."/>
            <person name="Macchietto M."/>
            <person name="Porter C.F."/>
            <person name="Rogers A."/>
            <person name="Williams B."/>
            <person name="Antoshechkin I."/>
            <person name="Lee M.M."/>
            <person name="Goodwin Z."/>
            <person name="Lu X."/>
            <person name="Lewis E.E."/>
            <person name="Goodrich-Blair H."/>
            <person name="Stock S.P."/>
            <person name="Adams B.J."/>
            <person name="Sternberg P.W."/>
            <person name="Mortazavi A."/>
        </authorList>
    </citation>
    <scope>NUCLEOTIDE SEQUENCE [LARGE SCALE GENOMIC DNA]</scope>
    <source>
        <strain evidence="3 4">ALL</strain>
    </source>
</reference>
<feature type="compositionally biased region" description="Pro residues" evidence="1">
    <location>
        <begin position="130"/>
        <end position="139"/>
    </location>
</feature>
<proteinExistence type="predicted"/>
<sequence>MRKAIMIKRGSPKALVVLMLILMAKSTDLTQLAQSKLSKYHWWSRKMRDSSFCRPRCFCHNAQFRSARTAADVEGAALHARKGVRGTELPDLSFPTLHWFPYSRASSSPPVTPNSFSSTRSLFSTARTTQPPPNGCGTD</sequence>
<accession>A0A4U5LZQ8</accession>
<feature type="chain" id="PRO_5020506836" description="Secreted protein" evidence="2">
    <location>
        <begin position="27"/>
        <end position="139"/>
    </location>
</feature>
<evidence type="ECO:0000256" key="2">
    <source>
        <dbReference type="SAM" id="SignalP"/>
    </source>
</evidence>
<dbReference type="OrthoDB" id="10265800at2759"/>
<name>A0A4U5LZQ8_STECR</name>
<dbReference type="Proteomes" id="UP000298663">
    <property type="component" value="Unassembled WGS sequence"/>
</dbReference>
<evidence type="ECO:0008006" key="5">
    <source>
        <dbReference type="Google" id="ProtNLM"/>
    </source>
</evidence>
<organism evidence="3 4">
    <name type="scientific">Steinernema carpocapsae</name>
    <name type="common">Entomopathogenic nematode</name>
    <dbReference type="NCBI Taxonomy" id="34508"/>
    <lineage>
        <taxon>Eukaryota</taxon>
        <taxon>Metazoa</taxon>
        <taxon>Ecdysozoa</taxon>
        <taxon>Nematoda</taxon>
        <taxon>Chromadorea</taxon>
        <taxon>Rhabditida</taxon>
        <taxon>Tylenchina</taxon>
        <taxon>Panagrolaimomorpha</taxon>
        <taxon>Strongyloidoidea</taxon>
        <taxon>Steinernematidae</taxon>
        <taxon>Steinernema</taxon>
    </lineage>
</organism>
<evidence type="ECO:0000313" key="3">
    <source>
        <dbReference type="EMBL" id="TKR61858.1"/>
    </source>
</evidence>
<keyword evidence="4" id="KW-1185">Reference proteome</keyword>